<gene>
    <name evidence="2" type="ORF">GHT09_019931</name>
    <name evidence="3" type="ORF">MONAX_5E027140</name>
</gene>
<evidence type="ECO:0000256" key="1">
    <source>
        <dbReference type="SAM" id="MobiDB-lite"/>
    </source>
</evidence>
<keyword evidence="4" id="KW-1185">Reference proteome</keyword>
<dbReference type="AlphaFoldDB" id="A0A5E4BG94"/>
<feature type="compositionally biased region" description="Low complexity" evidence="1">
    <location>
        <begin position="94"/>
        <end position="107"/>
    </location>
</feature>
<evidence type="ECO:0000313" key="4">
    <source>
        <dbReference type="Proteomes" id="UP000335636"/>
    </source>
</evidence>
<dbReference type="EMBL" id="WJEC01008809">
    <property type="protein sequence ID" value="KAF7459938.1"/>
    <property type="molecule type" value="Genomic_DNA"/>
</dbReference>
<name>A0A5E4BG94_MARMO</name>
<dbReference type="EMBL" id="CABDUW010000422">
    <property type="protein sequence ID" value="VTJ68296.1"/>
    <property type="molecule type" value="Genomic_DNA"/>
</dbReference>
<reference evidence="3 4" key="1">
    <citation type="submission" date="2019-04" db="EMBL/GenBank/DDBJ databases">
        <authorList>
            <person name="Alioto T."/>
            <person name="Alioto T."/>
        </authorList>
    </citation>
    <scope>NUCLEOTIDE SEQUENCE [LARGE SCALE GENOMIC DNA]</scope>
</reference>
<dbReference type="GO" id="GO:0034314">
    <property type="term" value="P:Arp2/3 complex-mediated actin nucleation"/>
    <property type="evidence" value="ECO:0007669"/>
    <property type="project" value="InterPro"/>
</dbReference>
<dbReference type="Proteomes" id="UP000662637">
    <property type="component" value="Unassembled WGS sequence"/>
</dbReference>
<accession>A0A5E4BG94</accession>
<dbReference type="InterPro" id="IPR036743">
    <property type="entry name" value="ARPC5_sf"/>
</dbReference>
<dbReference type="SUPFAM" id="SSF69103">
    <property type="entry name" value="Arp2/3 complex 16 kDa subunit ARPC5"/>
    <property type="match status" value="1"/>
</dbReference>
<feature type="region of interest" description="Disordered" evidence="1">
    <location>
        <begin position="1"/>
        <end position="153"/>
    </location>
</feature>
<evidence type="ECO:0008006" key="5">
    <source>
        <dbReference type="Google" id="ProtNLM"/>
    </source>
</evidence>
<dbReference type="Proteomes" id="UP000335636">
    <property type="component" value="Unassembled WGS sequence"/>
</dbReference>
<feature type="compositionally biased region" description="Basic and acidic residues" evidence="1">
    <location>
        <begin position="12"/>
        <end position="25"/>
    </location>
</feature>
<sequence>MSKNTVSSARFRKVDVDEYDENKFVDEEDGGDGQAGPDEGEVDSCLRQYPCVRGPRPAPVPRGGGDRGDSPSGSGAASTRRPGLDLAPSSERQGLPGSAASAGPGPDSSGGAGVAASGRSCRPRPRGAGRCGPAADQCPRPSFLPELSLRGSL</sequence>
<proteinExistence type="predicted"/>
<protein>
    <recommendedName>
        <fullName evidence="5">Actin-related protein 2/3 complex subunit 5</fullName>
    </recommendedName>
</protein>
<dbReference type="GO" id="GO:0005885">
    <property type="term" value="C:Arp2/3 protein complex"/>
    <property type="evidence" value="ECO:0007669"/>
    <property type="project" value="InterPro"/>
</dbReference>
<dbReference type="GO" id="GO:0030833">
    <property type="term" value="P:regulation of actin filament polymerization"/>
    <property type="evidence" value="ECO:0007669"/>
    <property type="project" value="InterPro"/>
</dbReference>
<evidence type="ECO:0000313" key="2">
    <source>
        <dbReference type="EMBL" id="KAF7459938.1"/>
    </source>
</evidence>
<dbReference type="Gene3D" id="1.25.40.190">
    <property type="entry name" value="Actin-related protein 2/3 complex subunit 5"/>
    <property type="match status" value="1"/>
</dbReference>
<organism evidence="3 4">
    <name type="scientific">Marmota monax</name>
    <name type="common">Woodchuck</name>
    <dbReference type="NCBI Taxonomy" id="9995"/>
    <lineage>
        <taxon>Eukaryota</taxon>
        <taxon>Metazoa</taxon>
        <taxon>Chordata</taxon>
        <taxon>Craniata</taxon>
        <taxon>Vertebrata</taxon>
        <taxon>Euteleostomi</taxon>
        <taxon>Mammalia</taxon>
        <taxon>Eutheria</taxon>
        <taxon>Euarchontoglires</taxon>
        <taxon>Glires</taxon>
        <taxon>Rodentia</taxon>
        <taxon>Sciuromorpha</taxon>
        <taxon>Sciuridae</taxon>
        <taxon>Xerinae</taxon>
        <taxon>Marmotini</taxon>
        <taxon>Marmota</taxon>
    </lineage>
</organism>
<evidence type="ECO:0000313" key="3">
    <source>
        <dbReference type="EMBL" id="VTJ68296.1"/>
    </source>
</evidence>
<reference evidence="2" key="2">
    <citation type="submission" date="2020-08" db="EMBL/GenBank/DDBJ databases">
        <authorList>
            <person name="Shumante A."/>
            <person name="Zimin A.V."/>
            <person name="Puiu D."/>
            <person name="Salzberg S.L."/>
        </authorList>
    </citation>
    <scope>NUCLEOTIDE SEQUENCE</scope>
    <source>
        <strain evidence="2">WC2-LM</strain>
        <tissue evidence="2">Liver</tissue>
    </source>
</reference>